<dbReference type="EMBL" id="ADLT01000029">
    <property type="protein sequence ID" value="EHO63026.1"/>
    <property type="molecule type" value="Genomic_DNA"/>
</dbReference>
<dbReference type="Proteomes" id="UP000003277">
    <property type="component" value="Unassembled WGS sequence"/>
</dbReference>
<keyword evidence="2" id="KW-1185">Reference proteome</keyword>
<accession>H1D075</accession>
<evidence type="ECO:0000313" key="1">
    <source>
        <dbReference type="EMBL" id="EHO63026.1"/>
    </source>
</evidence>
<name>H1D075_9FIRM</name>
<sequence length="71" mass="8414">MQCKEWDDANSELFKESHDEAVHKNSYKSRLYELISASLEAAGSIVYRYRRFIVKENTQKMESSQFCLFLN</sequence>
<evidence type="ECO:0000313" key="2">
    <source>
        <dbReference type="Proteomes" id="UP000003277"/>
    </source>
</evidence>
<dbReference type="AlphaFoldDB" id="H1D075"/>
<dbReference type="STRING" id="742743.HMPREF9453_01013"/>
<dbReference type="HOGENOM" id="CLU_2733532_0_0_9"/>
<gene>
    <name evidence="1" type="ORF">HMPREF9453_01013</name>
</gene>
<reference evidence="1 2" key="1">
    <citation type="submission" date="2011-11" db="EMBL/GenBank/DDBJ databases">
        <title>The Genome Sequence of Dialister succinatiphilus YIT 11850.</title>
        <authorList>
            <consortium name="The Broad Institute Genome Sequencing Platform"/>
            <person name="Earl A."/>
            <person name="Ward D."/>
            <person name="Feldgarden M."/>
            <person name="Gevers D."/>
            <person name="Morotomi M."/>
            <person name="Young S.K."/>
            <person name="Zeng Q."/>
            <person name="Gargeya S."/>
            <person name="Fitzgerald M."/>
            <person name="Haas B."/>
            <person name="Abouelleil A."/>
            <person name="Alvarado L."/>
            <person name="Arachchi H.M."/>
            <person name="Berlin A."/>
            <person name="Brown A."/>
            <person name="Chapman S.B."/>
            <person name="Dunbar C."/>
            <person name="Gearin G."/>
            <person name="Goldberg J."/>
            <person name="Griggs A."/>
            <person name="Gujja S."/>
            <person name="Heiman D."/>
            <person name="Howarth C."/>
            <person name="Lui A."/>
            <person name="MacDonald P.J.P."/>
            <person name="Montmayeur A."/>
            <person name="Murphy C."/>
            <person name="Neiman D."/>
            <person name="Pearson M."/>
            <person name="Priest M."/>
            <person name="Roberts A."/>
            <person name="Saif S."/>
            <person name="Shea T."/>
            <person name="Sisk P."/>
            <person name="Stolte C."/>
            <person name="Sykes S."/>
            <person name="Wortman J."/>
            <person name="Nusbaum C."/>
            <person name="Birren B."/>
        </authorList>
    </citation>
    <scope>NUCLEOTIDE SEQUENCE [LARGE SCALE GENOMIC DNA]</scope>
    <source>
        <strain evidence="1 2">YIT 11850</strain>
    </source>
</reference>
<proteinExistence type="predicted"/>
<protein>
    <submittedName>
        <fullName evidence="1">Uncharacterized protein</fullName>
    </submittedName>
</protein>
<comment type="caution">
    <text evidence="1">The sequence shown here is derived from an EMBL/GenBank/DDBJ whole genome shotgun (WGS) entry which is preliminary data.</text>
</comment>
<organism evidence="1 2">
    <name type="scientific">Dialister succinatiphilus YIT 11850</name>
    <dbReference type="NCBI Taxonomy" id="742743"/>
    <lineage>
        <taxon>Bacteria</taxon>
        <taxon>Bacillati</taxon>
        <taxon>Bacillota</taxon>
        <taxon>Negativicutes</taxon>
        <taxon>Veillonellales</taxon>
        <taxon>Veillonellaceae</taxon>
        <taxon>Dialister</taxon>
    </lineage>
</organism>